<dbReference type="Proteomes" id="UP000285794">
    <property type="component" value="Unassembled WGS sequence"/>
</dbReference>
<dbReference type="AlphaFoldDB" id="A0A425XXR2"/>
<gene>
    <name evidence="1" type="ORF">DWB61_14900</name>
</gene>
<name>A0A425XXR2_9BACT</name>
<proteinExistence type="predicted"/>
<reference evidence="1 2" key="1">
    <citation type="submission" date="2018-07" db="EMBL/GenBank/DDBJ databases">
        <title>Draft genome sequence of Ancylomarina sp. M1P.</title>
        <authorList>
            <person name="Yadav S."/>
            <person name="Villanueva L."/>
            <person name="Damste J.S.S."/>
        </authorList>
    </citation>
    <scope>NUCLEOTIDE SEQUENCE [LARGE SCALE GENOMIC DNA]</scope>
    <source>
        <strain evidence="1 2">M1P</strain>
    </source>
</reference>
<evidence type="ECO:0000313" key="2">
    <source>
        <dbReference type="Proteomes" id="UP000285794"/>
    </source>
</evidence>
<comment type="caution">
    <text evidence="1">The sequence shown here is derived from an EMBL/GenBank/DDBJ whole genome shotgun (WGS) entry which is preliminary data.</text>
</comment>
<dbReference type="SUPFAM" id="SSF55961">
    <property type="entry name" value="Bet v1-like"/>
    <property type="match status" value="1"/>
</dbReference>
<dbReference type="InterPro" id="IPR023393">
    <property type="entry name" value="START-like_dom_sf"/>
</dbReference>
<dbReference type="OrthoDB" id="411301at2"/>
<keyword evidence="2" id="KW-1185">Reference proteome</keyword>
<dbReference type="RefSeq" id="WP_125031684.1">
    <property type="nucleotide sequence ID" value="NZ_JAPXVP010000017.1"/>
</dbReference>
<organism evidence="1 2">
    <name type="scientific">Ancylomarina euxinus</name>
    <dbReference type="NCBI Taxonomy" id="2283627"/>
    <lineage>
        <taxon>Bacteria</taxon>
        <taxon>Pseudomonadati</taxon>
        <taxon>Bacteroidota</taxon>
        <taxon>Bacteroidia</taxon>
        <taxon>Marinilabiliales</taxon>
        <taxon>Marinifilaceae</taxon>
        <taxon>Ancylomarina</taxon>
    </lineage>
</organism>
<dbReference type="Gene3D" id="3.30.530.20">
    <property type="match status" value="1"/>
</dbReference>
<dbReference type="InterPro" id="IPR019587">
    <property type="entry name" value="Polyketide_cyclase/dehydratase"/>
</dbReference>
<evidence type="ECO:0000313" key="1">
    <source>
        <dbReference type="EMBL" id="RRG19500.1"/>
    </source>
</evidence>
<sequence>MKYEVEVDINLSREIVIRLFDNPANMKHWQPGLVSVEHLSGQPGEVGAKSKLYYKMGKREVVMIETITSKNLPSEFSGTYEAKGVWNHVQNYFIEINENKTVWKSVNEFRCTGFFKIMIFLMPGMFKKETCKHLVNFKEFAESI</sequence>
<protein>
    <submittedName>
        <fullName evidence="1">SRPBCC family protein</fullName>
    </submittedName>
</protein>
<dbReference type="CDD" id="cd07812">
    <property type="entry name" value="SRPBCC"/>
    <property type="match status" value="1"/>
</dbReference>
<dbReference type="Pfam" id="PF10604">
    <property type="entry name" value="Polyketide_cyc2"/>
    <property type="match status" value="1"/>
</dbReference>
<accession>A0A425XXR2</accession>
<dbReference type="EMBL" id="QQWG01000019">
    <property type="protein sequence ID" value="RRG19500.1"/>
    <property type="molecule type" value="Genomic_DNA"/>
</dbReference>